<dbReference type="SUPFAM" id="SSF57850">
    <property type="entry name" value="RING/U-box"/>
    <property type="match status" value="1"/>
</dbReference>
<feature type="compositionally biased region" description="Polar residues" evidence="2">
    <location>
        <begin position="387"/>
        <end position="404"/>
    </location>
</feature>
<proteinExistence type="predicted"/>
<evidence type="ECO:0000256" key="1">
    <source>
        <dbReference type="PROSITE-ProRule" id="PRU00175"/>
    </source>
</evidence>
<dbReference type="PROSITE" id="PS50089">
    <property type="entry name" value="ZF_RING_2"/>
    <property type="match status" value="1"/>
</dbReference>
<evidence type="ECO:0000256" key="2">
    <source>
        <dbReference type="SAM" id="MobiDB-lite"/>
    </source>
</evidence>
<dbReference type="InterPro" id="IPR013083">
    <property type="entry name" value="Znf_RING/FYVE/PHD"/>
</dbReference>
<dbReference type="Pfam" id="PF13639">
    <property type="entry name" value="zf-RING_2"/>
    <property type="match status" value="1"/>
</dbReference>
<dbReference type="SMART" id="SM00184">
    <property type="entry name" value="RING"/>
    <property type="match status" value="1"/>
</dbReference>
<dbReference type="GO" id="GO:0004842">
    <property type="term" value="F:ubiquitin-protein transferase activity"/>
    <property type="evidence" value="ECO:0007669"/>
    <property type="project" value="InterPro"/>
</dbReference>
<dbReference type="AlphaFoldDB" id="A0A7C9E4F3"/>
<sequence>MGLDASDVVDDGDGGGKSLSSSYVSCSICLEPVTDNGDRSWAKLQCGHEFHLDCIGSAFNIKGAMQCPNCRKIEKGQWLFATGCRSFTDISFEDWPHDEDLYDLGYSEMSFGVQWCPITAFPRLPSSFEEGEFPSTAYHDLLGQHAVFAEHTAVPSSAHPCPYVAYYGPIHSSTSSPVGNVPDGSNFSSHWGVPSGSSETPTYYSVTAMDPHYHNWERHSLPFLASASRLGGPDQPSAPLATHRSSRANSDSPRSGSFIHPSILSHSSTTPYPGSVARARDRAQALQAYFQPLSTSPPMHAHVMTSTRRSNGHQSLSQSGPLLLSSDETASFCVFPIATSGQTYPEIQNPVGSRLQTWERDHPTNFPLNPHESNSTWDPWGGFHPLTNGSGSLRQRHWSSQNRS</sequence>
<dbReference type="InterPro" id="IPR044274">
    <property type="entry name" value="RFI2"/>
</dbReference>
<feature type="region of interest" description="Disordered" evidence="2">
    <location>
        <begin position="384"/>
        <end position="404"/>
    </location>
</feature>
<dbReference type="GO" id="GO:0008270">
    <property type="term" value="F:zinc ion binding"/>
    <property type="evidence" value="ECO:0007669"/>
    <property type="project" value="UniProtKB-KW"/>
</dbReference>
<reference evidence="4" key="2">
    <citation type="submission" date="2020-07" db="EMBL/GenBank/DDBJ databases">
        <authorList>
            <person name="Vera ALvarez R."/>
            <person name="Arias-Moreno D.M."/>
            <person name="Jimenez-Jacinto V."/>
            <person name="Jimenez-Bremont J.F."/>
            <person name="Swaminathan K."/>
            <person name="Moose S.P."/>
            <person name="Guerrero-Gonzalez M.L."/>
            <person name="Marino-Ramirez L."/>
            <person name="Landsman D."/>
            <person name="Rodriguez-Kessler M."/>
            <person name="Delgado-Sanchez P."/>
        </authorList>
    </citation>
    <scope>NUCLEOTIDE SEQUENCE</scope>
    <source>
        <tissue evidence="4">Cladode</tissue>
    </source>
</reference>
<feature type="domain" description="RING-type" evidence="3">
    <location>
        <begin position="26"/>
        <end position="71"/>
    </location>
</feature>
<evidence type="ECO:0000313" key="4">
    <source>
        <dbReference type="EMBL" id="MBA4659821.1"/>
    </source>
</evidence>
<organism evidence="4">
    <name type="scientific">Opuntia streptacantha</name>
    <name type="common">Prickly pear cactus</name>
    <name type="synonym">Opuntia cardona</name>
    <dbReference type="NCBI Taxonomy" id="393608"/>
    <lineage>
        <taxon>Eukaryota</taxon>
        <taxon>Viridiplantae</taxon>
        <taxon>Streptophyta</taxon>
        <taxon>Embryophyta</taxon>
        <taxon>Tracheophyta</taxon>
        <taxon>Spermatophyta</taxon>
        <taxon>Magnoliopsida</taxon>
        <taxon>eudicotyledons</taxon>
        <taxon>Gunneridae</taxon>
        <taxon>Pentapetalae</taxon>
        <taxon>Caryophyllales</taxon>
        <taxon>Cactineae</taxon>
        <taxon>Cactaceae</taxon>
        <taxon>Opuntioideae</taxon>
        <taxon>Opuntia</taxon>
    </lineage>
</organism>
<dbReference type="EMBL" id="GISG01205210">
    <property type="protein sequence ID" value="MBA4659821.1"/>
    <property type="molecule type" value="Transcribed_RNA"/>
</dbReference>
<reference evidence="4" key="1">
    <citation type="journal article" date="2013" name="J. Plant Res.">
        <title>Effect of fungi and light on seed germination of three Opuntia species from semiarid lands of central Mexico.</title>
        <authorList>
            <person name="Delgado-Sanchez P."/>
            <person name="Jimenez-Bremont J.F."/>
            <person name="Guerrero-Gonzalez Mde L."/>
            <person name="Flores J."/>
        </authorList>
    </citation>
    <scope>NUCLEOTIDE SEQUENCE</scope>
    <source>
        <tissue evidence="4">Cladode</tissue>
    </source>
</reference>
<evidence type="ECO:0000259" key="3">
    <source>
        <dbReference type="PROSITE" id="PS50089"/>
    </source>
</evidence>
<name>A0A7C9E4F3_OPUST</name>
<dbReference type="PANTHER" id="PTHR46798:SF3">
    <property type="entry name" value="RING FINGER FAMILY PROTEIN"/>
    <property type="match status" value="1"/>
</dbReference>
<dbReference type="PANTHER" id="PTHR46798">
    <property type="entry name" value="OS09G0511500 PROTEIN"/>
    <property type="match status" value="1"/>
</dbReference>
<dbReference type="InterPro" id="IPR001841">
    <property type="entry name" value="Znf_RING"/>
</dbReference>
<keyword evidence="1" id="KW-0479">Metal-binding</keyword>
<dbReference type="Gene3D" id="3.30.40.10">
    <property type="entry name" value="Zinc/RING finger domain, C3HC4 (zinc finger)"/>
    <property type="match status" value="1"/>
</dbReference>
<accession>A0A7C9E4F3</accession>
<feature type="region of interest" description="Disordered" evidence="2">
    <location>
        <begin position="227"/>
        <end position="276"/>
    </location>
</feature>
<keyword evidence="1" id="KW-0863">Zinc-finger</keyword>
<protein>
    <recommendedName>
        <fullName evidence="3">RING-type domain-containing protein</fullName>
    </recommendedName>
</protein>
<keyword evidence="1" id="KW-0862">Zinc</keyword>